<evidence type="ECO:0000313" key="1">
    <source>
        <dbReference type="EMBL" id="EMD36805.1"/>
    </source>
</evidence>
<dbReference type="EMBL" id="KB445797">
    <property type="protein sequence ID" value="EMD36805.1"/>
    <property type="molecule type" value="Genomic_DNA"/>
</dbReference>
<dbReference type="HOGENOM" id="CLU_865992_0_0_1"/>
<keyword evidence="2" id="KW-1185">Reference proteome</keyword>
<dbReference type="AlphaFoldDB" id="M2QXF8"/>
<sequence>MLRCSRATVLAPANRYTPEVYFMDTLSSCDASKVYRDLREESDVGNDIRLFITAELQRVTAGGFSLLAERLNVAEELTRLSDGLFVYSKNEVFPDVLAAEGVITSTGTLEHLDILCDAFRDLVPDQQRTRLILEVLTWLALPINYPVSPRRLKCVDIPAHVTLDVIDRLRSVLIIKGHATFTTELRAFHASFPQYLVDSAHCAPESYVAPPSGHALIARYLLDILLRKPVNESLRGFAETYMIDWLRAAGSWDFAPVATVRVNDCVHVRPWDMRVAELVAEAGKSPKKLRISELRHIARWGTHGYTPGVYGLLGFDDSCAE</sequence>
<dbReference type="Proteomes" id="UP000016930">
    <property type="component" value="Unassembled WGS sequence"/>
</dbReference>
<reference evidence="1 2" key="1">
    <citation type="journal article" date="2012" name="Proc. Natl. Acad. Sci. U.S.A.">
        <title>Comparative genomics of Ceriporiopsis subvermispora and Phanerochaete chrysosporium provide insight into selective ligninolysis.</title>
        <authorList>
            <person name="Fernandez-Fueyo E."/>
            <person name="Ruiz-Duenas F.J."/>
            <person name="Ferreira P."/>
            <person name="Floudas D."/>
            <person name="Hibbett D.S."/>
            <person name="Canessa P."/>
            <person name="Larrondo L.F."/>
            <person name="James T.Y."/>
            <person name="Seelenfreund D."/>
            <person name="Lobos S."/>
            <person name="Polanco R."/>
            <person name="Tello M."/>
            <person name="Honda Y."/>
            <person name="Watanabe T."/>
            <person name="Watanabe T."/>
            <person name="Ryu J.S."/>
            <person name="Kubicek C.P."/>
            <person name="Schmoll M."/>
            <person name="Gaskell J."/>
            <person name="Hammel K.E."/>
            <person name="St John F.J."/>
            <person name="Vanden Wymelenberg A."/>
            <person name="Sabat G."/>
            <person name="Splinter BonDurant S."/>
            <person name="Syed K."/>
            <person name="Yadav J.S."/>
            <person name="Doddapaneni H."/>
            <person name="Subramanian V."/>
            <person name="Lavin J.L."/>
            <person name="Oguiza J.A."/>
            <person name="Perez G."/>
            <person name="Pisabarro A.G."/>
            <person name="Ramirez L."/>
            <person name="Santoyo F."/>
            <person name="Master E."/>
            <person name="Coutinho P.M."/>
            <person name="Henrissat B."/>
            <person name="Lombard V."/>
            <person name="Magnuson J.K."/>
            <person name="Kuees U."/>
            <person name="Hori C."/>
            <person name="Igarashi K."/>
            <person name="Samejima M."/>
            <person name="Held B.W."/>
            <person name="Barry K.W."/>
            <person name="LaButti K.M."/>
            <person name="Lapidus A."/>
            <person name="Lindquist E.A."/>
            <person name="Lucas S.M."/>
            <person name="Riley R."/>
            <person name="Salamov A.A."/>
            <person name="Hoffmeister D."/>
            <person name="Schwenk D."/>
            <person name="Hadar Y."/>
            <person name="Yarden O."/>
            <person name="de Vries R.P."/>
            <person name="Wiebenga A."/>
            <person name="Stenlid J."/>
            <person name="Eastwood D."/>
            <person name="Grigoriev I.V."/>
            <person name="Berka R.M."/>
            <person name="Blanchette R.A."/>
            <person name="Kersten P."/>
            <person name="Martinez A.T."/>
            <person name="Vicuna R."/>
            <person name="Cullen D."/>
        </authorList>
    </citation>
    <scope>NUCLEOTIDE SEQUENCE [LARGE SCALE GENOMIC DNA]</scope>
    <source>
        <strain evidence="1 2">B</strain>
    </source>
</reference>
<accession>M2QXF8</accession>
<organism evidence="1 2">
    <name type="scientific">Ceriporiopsis subvermispora (strain B)</name>
    <name type="common">White-rot fungus</name>
    <name type="synonym">Gelatoporia subvermispora</name>
    <dbReference type="NCBI Taxonomy" id="914234"/>
    <lineage>
        <taxon>Eukaryota</taxon>
        <taxon>Fungi</taxon>
        <taxon>Dikarya</taxon>
        <taxon>Basidiomycota</taxon>
        <taxon>Agaricomycotina</taxon>
        <taxon>Agaricomycetes</taxon>
        <taxon>Polyporales</taxon>
        <taxon>Gelatoporiaceae</taxon>
        <taxon>Gelatoporia</taxon>
    </lineage>
</organism>
<protein>
    <submittedName>
        <fullName evidence="1">Uncharacterized protein</fullName>
    </submittedName>
</protein>
<name>M2QXF8_CERS8</name>
<proteinExistence type="predicted"/>
<dbReference type="OrthoDB" id="3266532at2759"/>
<evidence type="ECO:0000313" key="2">
    <source>
        <dbReference type="Proteomes" id="UP000016930"/>
    </source>
</evidence>
<gene>
    <name evidence="1" type="ORF">CERSUDRAFT_73847</name>
</gene>